<name>A0A0G1DCN2_9BACT</name>
<keyword evidence="1" id="KW-1133">Transmembrane helix</keyword>
<keyword evidence="1" id="KW-0812">Transmembrane</keyword>
<reference evidence="2 3" key="1">
    <citation type="journal article" date="2015" name="Nature">
        <title>rRNA introns, odd ribosomes, and small enigmatic genomes across a large radiation of phyla.</title>
        <authorList>
            <person name="Brown C.T."/>
            <person name="Hug L.A."/>
            <person name="Thomas B.C."/>
            <person name="Sharon I."/>
            <person name="Castelle C.J."/>
            <person name="Singh A."/>
            <person name="Wilkins M.J."/>
            <person name="Williams K.H."/>
            <person name="Banfield J.F."/>
        </authorList>
    </citation>
    <scope>NUCLEOTIDE SEQUENCE [LARGE SCALE GENOMIC DNA]</scope>
</reference>
<gene>
    <name evidence="2" type="ORF">UV73_C0018G0005</name>
</gene>
<accession>A0A0G1DCN2</accession>
<evidence type="ECO:0000313" key="2">
    <source>
        <dbReference type="EMBL" id="KKS95392.1"/>
    </source>
</evidence>
<proteinExistence type="predicted"/>
<dbReference type="STRING" id="1618443.UV73_C0018G0005"/>
<comment type="caution">
    <text evidence="2">The sequence shown here is derived from an EMBL/GenBank/DDBJ whole genome shotgun (WGS) entry which is preliminary data.</text>
</comment>
<dbReference type="AlphaFoldDB" id="A0A0G1DCN2"/>
<evidence type="ECO:0000256" key="1">
    <source>
        <dbReference type="SAM" id="Phobius"/>
    </source>
</evidence>
<sequence>MNKKLLYVMLVFLVFIIFYLLINLLRPKEEEVIEITPTPLPTFYMRPSPTAVVFSGKTLINGIEVNDFTKGIRPDRYGEYLISETENHQILYNSVSEAFLVTVLGTPFVSARQNAEEAFLEILGIDRENACKLQTSLTTPQFANPDFAGEGYALSFCQL</sequence>
<dbReference type="Proteomes" id="UP000034894">
    <property type="component" value="Unassembled WGS sequence"/>
</dbReference>
<organism evidence="2 3">
    <name type="scientific">Candidatus Gottesmanbacteria bacterium GW2011_GWA2_43_14</name>
    <dbReference type="NCBI Taxonomy" id="1618443"/>
    <lineage>
        <taxon>Bacteria</taxon>
        <taxon>Candidatus Gottesmaniibacteriota</taxon>
    </lineage>
</organism>
<evidence type="ECO:0000313" key="3">
    <source>
        <dbReference type="Proteomes" id="UP000034894"/>
    </source>
</evidence>
<keyword evidence="1" id="KW-0472">Membrane</keyword>
<protein>
    <submittedName>
        <fullName evidence="2">Uncharacterized protein</fullName>
    </submittedName>
</protein>
<dbReference type="EMBL" id="LCFP01000018">
    <property type="protein sequence ID" value="KKS95392.1"/>
    <property type="molecule type" value="Genomic_DNA"/>
</dbReference>
<feature type="transmembrane region" description="Helical" evidence="1">
    <location>
        <begin position="6"/>
        <end position="25"/>
    </location>
</feature>